<feature type="domain" description="Ketoreductase" evidence="3">
    <location>
        <begin position="6"/>
        <end position="159"/>
    </location>
</feature>
<dbReference type="PRINTS" id="PR00081">
    <property type="entry name" value="GDHRDH"/>
</dbReference>
<dbReference type="AlphaFoldDB" id="A0A5C5YMV4"/>
<dbReference type="Pfam" id="PF13561">
    <property type="entry name" value="adh_short_C2"/>
    <property type="match status" value="1"/>
</dbReference>
<dbReference type="GO" id="GO:0004316">
    <property type="term" value="F:3-oxoacyl-[acyl-carrier-protein] reductase (NADPH) activity"/>
    <property type="evidence" value="ECO:0007669"/>
    <property type="project" value="UniProtKB-EC"/>
</dbReference>
<dbReference type="InterPro" id="IPR057326">
    <property type="entry name" value="KR_dom"/>
</dbReference>
<proteinExistence type="inferred from homology"/>
<dbReference type="SUPFAM" id="SSF51735">
    <property type="entry name" value="NAD(P)-binding Rossmann-fold domains"/>
    <property type="match status" value="1"/>
</dbReference>
<dbReference type="FunFam" id="3.40.50.720:FF:000084">
    <property type="entry name" value="Short-chain dehydrogenase reductase"/>
    <property type="match status" value="1"/>
</dbReference>
<reference evidence="4 5" key="1">
    <citation type="submission" date="2019-02" db="EMBL/GenBank/DDBJ databases">
        <title>Deep-cultivation of Planctomycetes and their phenomic and genomic characterization uncovers novel biology.</title>
        <authorList>
            <person name="Wiegand S."/>
            <person name="Jogler M."/>
            <person name="Boedeker C."/>
            <person name="Pinto D."/>
            <person name="Vollmers J."/>
            <person name="Rivas-Marin E."/>
            <person name="Kohn T."/>
            <person name="Peeters S.H."/>
            <person name="Heuer A."/>
            <person name="Rast P."/>
            <person name="Oberbeckmann S."/>
            <person name="Bunk B."/>
            <person name="Jeske O."/>
            <person name="Meyerdierks A."/>
            <person name="Storesund J.E."/>
            <person name="Kallscheuer N."/>
            <person name="Luecker S."/>
            <person name="Lage O.M."/>
            <person name="Pohl T."/>
            <person name="Merkel B.J."/>
            <person name="Hornburger P."/>
            <person name="Mueller R.-W."/>
            <person name="Bruemmer F."/>
            <person name="Labrenz M."/>
            <person name="Spormann A.M."/>
            <person name="Op Den Camp H."/>
            <person name="Overmann J."/>
            <person name="Amann R."/>
            <person name="Jetten M.S.M."/>
            <person name="Mascher T."/>
            <person name="Medema M.H."/>
            <person name="Devos D.P."/>
            <person name="Kaster A.-K."/>
            <person name="Ovreas L."/>
            <person name="Rohde M."/>
            <person name="Galperin M.Y."/>
            <person name="Jogler C."/>
        </authorList>
    </citation>
    <scope>NUCLEOTIDE SEQUENCE [LARGE SCALE GENOMIC DNA]</scope>
    <source>
        <strain evidence="4 5">Pla123a</strain>
    </source>
</reference>
<dbReference type="SMART" id="SM00822">
    <property type="entry name" value="PKS_KR"/>
    <property type="match status" value="1"/>
</dbReference>
<keyword evidence="2 4" id="KW-0560">Oxidoreductase</keyword>
<evidence type="ECO:0000313" key="5">
    <source>
        <dbReference type="Proteomes" id="UP000318478"/>
    </source>
</evidence>
<dbReference type="InterPro" id="IPR036291">
    <property type="entry name" value="NAD(P)-bd_dom_sf"/>
</dbReference>
<dbReference type="EMBL" id="SJPO01000006">
    <property type="protein sequence ID" value="TWT76118.1"/>
    <property type="molecule type" value="Genomic_DNA"/>
</dbReference>
<dbReference type="EC" id="1.1.1.100" evidence="4"/>
<gene>
    <name evidence="4" type="primary">fabG_4</name>
    <name evidence="4" type="ORF">Pla123a_29070</name>
</gene>
<dbReference type="PANTHER" id="PTHR43658">
    <property type="entry name" value="SHORT-CHAIN DEHYDROGENASE/REDUCTASE"/>
    <property type="match status" value="1"/>
</dbReference>
<evidence type="ECO:0000256" key="1">
    <source>
        <dbReference type="ARBA" id="ARBA00006484"/>
    </source>
</evidence>
<dbReference type="OrthoDB" id="9803333at2"/>
<accession>A0A5C5YMV4</accession>
<dbReference type="RefSeq" id="WP_146588095.1">
    <property type="nucleotide sequence ID" value="NZ_SJPO01000006.1"/>
</dbReference>
<dbReference type="PANTHER" id="PTHR43658:SF8">
    <property type="entry name" value="17-BETA-HYDROXYSTEROID DEHYDROGENASE 14-RELATED"/>
    <property type="match status" value="1"/>
</dbReference>
<comment type="caution">
    <text evidence="4">The sequence shown here is derived from an EMBL/GenBank/DDBJ whole genome shotgun (WGS) entry which is preliminary data.</text>
</comment>
<organism evidence="4 5">
    <name type="scientific">Posidoniimonas polymericola</name>
    <dbReference type="NCBI Taxonomy" id="2528002"/>
    <lineage>
        <taxon>Bacteria</taxon>
        <taxon>Pseudomonadati</taxon>
        <taxon>Planctomycetota</taxon>
        <taxon>Planctomycetia</taxon>
        <taxon>Pirellulales</taxon>
        <taxon>Lacipirellulaceae</taxon>
        <taxon>Posidoniimonas</taxon>
    </lineage>
</organism>
<comment type="similarity">
    <text evidence="1">Belongs to the short-chain dehydrogenases/reductases (SDR) family.</text>
</comment>
<dbReference type="InterPro" id="IPR002347">
    <property type="entry name" value="SDR_fam"/>
</dbReference>
<sequence length="252" mass="25731">MGDSTAAYLVIGASGSIGAATARRLAASGARVALAARSSDRLLELASELDAPCFEIDPTEIGEVEEAFGAAAEQLGGLTGAVNCVGSLMLKPAHLTSADDWADTLRINLTSAFAVVRGAAQTMRRSGGSVVLISSAAARHGFANHEAIAAAKAGVIGLTTSAAATYAPFGLRFNAVAPGLVRTRMTEQIWSKDASRAASEAMHAVGRLGEPDDIASAIAWLLAPENSWLTGEVLTVDGGLSTVRTAARKKPS</sequence>
<dbReference type="Gene3D" id="3.40.50.720">
    <property type="entry name" value="NAD(P)-binding Rossmann-like Domain"/>
    <property type="match status" value="1"/>
</dbReference>
<name>A0A5C5YMV4_9BACT</name>
<evidence type="ECO:0000313" key="4">
    <source>
        <dbReference type="EMBL" id="TWT76118.1"/>
    </source>
</evidence>
<protein>
    <submittedName>
        <fullName evidence="4">3-oxoacyl-[acyl-carrier-protein] reductase FabG</fullName>
        <ecNumber evidence="4">1.1.1.100</ecNumber>
    </submittedName>
</protein>
<evidence type="ECO:0000256" key="2">
    <source>
        <dbReference type="ARBA" id="ARBA00023002"/>
    </source>
</evidence>
<dbReference type="CDD" id="cd05233">
    <property type="entry name" value="SDR_c"/>
    <property type="match status" value="1"/>
</dbReference>
<keyword evidence="5" id="KW-1185">Reference proteome</keyword>
<dbReference type="Proteomes" id="UP000318478">
    <property type="component" value="Unassembled WGS sequence"/>
</dbReference>
<evidence type="ECO:0000259" key="3">
    <source>
        <dbReference type="SMART" id="SM00822"/>
    </source>
</evidence>